<organism evidence="1 2">
    <name type="scientific">Desulfoglaeba alkanexedens ALDC</name>
    <dbReference type="NCBI Taxonomy" id="980445"/>
    <lineage>
        <taxon>Bacteria</taxon>
        <taxon>Pseudomonadati</taxon>
        <taxon>Thermodesulfobacteriota</taxon>
        <taxon>Syntrophobacteria</taxon>
        <taxon>Syntrophobacterales</taxon>
        <taxon>Syntrophobacteraceae</taxon>
        <taxon>Desulfoglaeba</taxon>
    </lineage>
</organism>
<keyword evidence="2" id="KW-1185">Reference proteome</keyword>
<name>A0A4P8L0I2_9BACT</name>
<evidence type="ECO:0000313" key="1">
    <source>
        <dbReference type="EMBL" id="QCQ21288.1"/>
    </source>
</evidence>
<evidence type="ECO:0000313" key="2">
    <source>
        <dbReference type="Proteomes" id="UP000298602"/>
    </source>
</evidence>
<dbReference type="OrthoDB" id="275146at2"/>
<dbReference type="Proteomes" id="UP000298602">
    <property type="component" value="Chromosome"/>
</dbReference>
<reference evidence="1 2" key="2">
    <citation type="submission" date="2019-05" db="EMBL/GenBank/DDBJ databases">
        <authorList>
            <person name="Suflita J.M."/>
            <person name="Marks C.R."/>
        </authorList>
    </citation>
    <scope>NUCLEOTIDE SEQUENCE [LARGE SCALE GENOMIC DNA]</scope>
    <source>
        <strain evidence="1 2">ALDC</strain>
    </source>
</reference>
<dbReference type="AlphaFoldDB" id="A0A4P8L0I2"/>
<reference evidence="1 2" key="1">
    <citation type="submission" date="2019-05" db="EMBL/GenBank/DDBJ databases">
        <title>The Complete Genome Sequence of the n-alkane-degrading Desulfoglaeba alkanexedens ALDC reveals multiple alkylsuccinate synthase gene clusters.</title>
        <authorList>
            <person name="Callaghan A.V."/>
            <person name="Davidova I.A."/>
            <person name="Duncan K.E."/>
            <person name="Morris B."/>
            <person name="McInerney M.J."/>
        </authorList>
    </citation>
    <scope>NUCLEOTIDE SEQUENCE [LARGE SCALE GENOMIC DNA]</scope>
    <source>
        <strain evidence="1 2">ALDC</strain>
    </source>
</reference>
<gene>
    <name evidence="1" type="ORF">FDQ92_03260</name>
</gene>
<accession>A0A4P8L0I2</accession>
<dbReference type="RefSeq" id="WP_137423257.1">
    <property type="nucleotide sequence ID" value="NZ_CP040098.1"/>
</dbReference>
<proteinExistence type="predicted"/>
<sequence length="190" mass="22335">MKPKRSRRQRLQQRTEESRLCAKPMDNESWRRVLGRLNRRLQVFPRDAILQPVRVIEAGIGILNAPMEAYCRATCGDCLDPCCTGRKVFYNRADLLYLVALRKAWPLGQTRVRPEDPCRFLGPRGCLLPRYLRPYVCVWFLCEAHMELFQAEPPTVQRRWIQTLLDIRNARLRLENLFESRFPGDTCDEA</sequence>
<dbReference type="EMBL" id="CP040098">
    <property type="protein sequence ID" value="QCQ21288.1"/>
    <property type="molecule type" value="Genomic_DNA"/>
</dbReference>
<dbReference type="KEGG" id="dax:FDQ92_03260"/>
<protein>
    <submittedName>
        <fullName evidence="1">Uncharacterized protein</fullName>
    </submittedName>
</protein>